<evidence type="ECO:0000256" key="1">
    <source>
        <dbReference type="SAM" id="SignalP"/>
    </source>
</evidence>
<dbReference type="AlphaFoldDB" id="A0A9X1IQA9"/>
<comment type="caution">
    <text evidence="2">The sequence shown here is derived from an EMBL/GenBank/DDBJ whole genome shotgun (WGS) entry which is preliminary data.</text>
</comment>
<evidence type="ECO:0008006" key="4">
    <source>
        <dbReference type="Google" id="ProtNLM"/>
    </source>
</evidence>
<organism evidence="2 3">
    <name type="scientific">Sphingobium nicotianae</name>
    <dbReference type="NCBI Taxonomy" id="2782607"/>
    <lineage>
        <taxon>Bacteria</taxon>
        <taxon>Pseudomonadati</taxon>
        <taxon>Pseudomonadota</taxon>
        <taxon>Alphaproteobacteria</taxon>
        <taxon>Sphingomonadales</taxon>
        <taxon>Sphingomonadaceae</taxon>
        <taxon>Sphingobium</taxon>
    </lineage>
</organism>
<proteinExistence type="predicted"/>
<keyword evidence="3" id="KW-1185">Reference proteome</keyword>
<feature type="chain" id="PRO_5040816275" description="Lipoprotein" evidence="1">
    <location>
        <begin position="25"/>
        <end position="140"/>
    </location>
</feature>
<reference evidence="2" key="1">
    <citation type="submission" date="2021-05" db="EMBL/GenBank/DDBJ databases">
        <title>Genome of Sphingobium sp. strain.</title>
        <authorList>
            <person name="Fan R."/>
        </authorList>
    </citation>
    <scope>NUCLEOTIDE SEQUENCE</scope>
    <source>
        <strain evidence="2">H33</strain>
    </source>
</reference>
<feature type="signal peptide" evidence="1">
    <location>
        <begin position="1"/>
        <end position="24"/>
    </location>
</feature>
<name>A0A9X1IQA9_9SPHN</name>
<dbReference type="EMBL" id="JAHGAW010000003">
    <property type="protein sequence ID" value="MBT2186405.1"/>
    <property type="molecule type" value="Genomic_DNA"/>
</dbReference>
<protein>
    <recommendedName>
        <fullName evidence="4">Lipoprotein</fullName>
    </recommendedName>
</protein>
<evidence type="ECO:0000313" key="2">
    <source>
        <dbReference type="EMBL" id="MBT2186405.1"/>
    </source>
</evidence>
<dbReference type="RefSeq" id="WP_214622147.1">
    <property type="nucleotide sequence ID" value="NZ_JAHGAW010000003.1"/>
</dbReference>
<dbReference type="PROSITE" id="PS51257">
    <property type="entry name" value="PROKAR_LIPOPROTEIN"/>
    <property type="match status" value="1"/>
</dbReference>
<sequence length="140" mass="14650">MMKIHAQLLALFLLALAGCNQMTASNEAGGMGDGNGRYAGVGIYPADRLWNEVQGAPEEKDAAAAKLADDGQIIVLVDRQTGEVRQCGNRSGFCTAMNPWSGRSAGDVPSAPVRLSRHADQLDAADNVAAVAEPANSARR</sequence>
<dbReference type="Proteomes" id="UP001138757">
    <property type="component" value="Unassembled WGS sequence"/>
</dbReference>
<gene>
    <name evidence="2" type="ORF">KK488_05530</name>
</gene>
<evidence type="ECO:0000313" key="3">
    <source>
        <dbReference type="Proteomes" id="UP001138757"/>
    </source>
</evidence>
<keyword evidence="1" id="KW-0732">Signal</keyword>
<accession>A0A9X1IQA9</accession>